<comment type="caution">
    <text evidence="1">The sequence shown here is derived from an EMBL/GenBank/DDBJ whole genome shotgun (WGS) entry which is preliminary data.</text>
</comment>
<keyword evidence="2" id="KW-1185">Reference proteome</keyword>
<name>A0A8X6FSD5_TRICU</name>
<protein>
    <submittedName>
        <fullName evidence="1">Uncharacterized protein</fullName>
    </submittedName>
</protein>
<reference evidence="1" key="1">
    <citation type="submission" date="2020-07" db="EMBL/GenBank/DDBJ databases">
        <title>Multicomponent nature underlies the extraordinary mechanical properties of spider dragline silk.</title>
        <authorList>
            <person name="Kono N."/>
            <person name="Nakamura H."/>
            <person name="Mori M."/>
            <person name="Yoshida Y."/>
            <person name="Ohtoshi R."/>
            <person name="Malay A.D."/>
            <person name="Moran D.A.P."/>
            <person name="Tomita M."/>
            <person name="Numata K."/>
            <person name="Arakawa K."/>
        </authorList>
    </citation>
    <scope>NUCLEOTIDE SEQUENCE</scope>
</reference>
<dbReference type="Proteomes" id="UP000887116">
    <property type="component" value="Unassembled WGS sequence"/>
</dbReference>
<dbReference type="EMBL" id="BMAO01032998">
    <property type="protein sequence ID" value="GFQ86279.1"/>
    <property type="molecule type" value="Genomic_DNA"/>
</dbReference>
<accession>A0A8X6FSD5</accession>
<organism evidence="1 2">
    <name type="scientific">Trichonephila clavata</name>
    <name type="common">Joro spider</name>
    <name type="synonym">Nephila clavata</name>
    <dbReference type="NCBI Taxonomy" id="2740835"/>
    <lineage>
        <taxon>Eukaryota</taxon>
        <taxon>Metazoa</taxon>
        <taxon>Ecdysozoa</taxon>
        <taxon>Arthropoda</taxon>
        <taxon>Chelicerata</taxon>
        <taxon>Arachnida</taxon>
        <taxon>Araneae</taxon>
        <taxon>Araneomorphae</taxon>
        <taxon>Entelegynae</taxon>
        <taxon>Araneoidea</taxon>
        <taxon>Nephilidae</taxon>
        <taxon>Trichonephila</taxon>
    </lineage>
</organism>
<evidence type="ECO:0000313" key="2">
    <source>
        <dbReference type="Proteomes" id="UP000887116"/>
    </source>
</evidence>
<gene>
    <name evidence="1" type="ORF">TNCT_207691</name>
</gene>
<sequence length="124" mass="13669">MEHKSYLRVVPVASQVCGVKNQLFTCLCFLNGQHPEPIGRSSVMLIQGIQSCRPPMASGLVFDSRRVIRSASTSVHSLSENIQATASWVHSGRQTCLLDGAERHIENTLLTQLVRGQPFALRPN</sequence>
<dbReference type="AlphaFoldDB" id="A0A8X6FSD5"/>
<evidence type="ECO:0000313" key="1">
    <source>
        <dbReference type="EMBL" id="GFQ86279.1"/>
    </source>
</evidence>
<proteinExistence type="predicted"/>